<keyword evidence="4 5" id="KW-0472">Membrane</keyword>
<name>A0ABW4N0S3_9CAUL</name>
<dbReference type="PANTHER" id="PTHR36917">
    <property type="entry name" value="INTRACELLULAR SEPTATION PROTEIN A-RELATED"/>
    <property type="match status" value="1"/>
</dbReference>
<evidence type="ECO:0000256" key="5">
    <source>
        <dbReference type="HAMAP-Rule" id="MF_00189"/>
    </source>
</evidence>
<dbReference type="RefSeq" id="WP_377283244.1">
    <property type="nucleotide sequence ID" value="NZ_JBHRSI010000008.1"/>
</dbReference>
<evidence type="ECO:0000256" key="4">
    <source>
        <dbReference type="ARBA" id="ARBA00023136"/>
    </source>
</evidence>
<organism evidence="6 7">
    <name type="scientific">Phenylobacterium terrae</name>
    <dbReference type="NCBI Taxonomy" id="2665495"/>
    <lineage>
        <taxon>Bacteria</taxon>
        <taxon>Pseudomonadati</taxon>
        <taxon>Pseudomonadota</taxon>
        <taxon>Alphaproteobacteria</taxon>
        <taxon>Caulobacterales</taxon>
        <taxon>Caulobacteraceae</taxon>
        <taxon>Phenylobacterium</taxon>
    </lineage>
</organism>
<dbReference type="EMBL" id="JBHUEY010000001">
    <property type="protein sequence ID" value="MFD1783561.1"/>
    <property type="molecule type" value="Genomic_DNA"/>
</dbReference>
<feature type="transmembrane region" description="Helical" evidence="5">
    <location>
        <begin position="128"/>
        <end position="147"/>
    </location>
</feature>
<accession>A0ABW4N0S3</accession>
<comment type="caution">
    <text evidence="6">The sequence shown here is derived from an EMBL/GenBank/DDBJ whole genome shotgun (WGS) entry which is preliminary data.</text>
</comment>
<gene>
    <name evidence="5" type="primary">yciB</name>
    <name evidence="6" type="ORF">ACFSC0_09170</name>
</gene>
<dbReference type="Proteomes" id="UP001597237">
    <property type="component" value="Unassembled WGS sequence"/>
</dbReference>
<feature type="transmembrane region" description="Helical" evidence="5">
    <location>
        <begin position="84"/>
        <end position="105"/>
    </location>
</feature>
<feature type="transmembrane region" description="Helical" evidence="5">
    <location>
        <begin position="60"/>
        <end position="78"/>
    </location>
</feature>
<evidence type="ECO:0000256" key="1">
    <source>
        <dbReference type="ARBA" id="ARBA00022475"/>
    </source>
</evidence>
<keyword evidence="5" id="KW-0997">Cell inner membrane</keyword>
<sequence length="192" mass="21073">MSASKTQRRVRAFVDYFGPLLFLLAFLVTRDVVKATAALVAGSAVALVVGFVVEKRIAPMPLVAGGAALLFGGLTLVFKDPRFIYVKPTVINLGFAAFLLGGMALKRNPLKALLGEAFRLPDAAWRTLTLRYGIFFACVAVLNEIVWRTQPEAVWVAFRFPGLQILALVFSFTQIPLMMKHHEDEPAPPPTE</sequence>
<dbReference type="InterPro" id="IPR006008">
    <property type="entry name" value="YciB"/>
</dbReference>
<feature type="transmembrane region" description="Helical" evidence="5">
    <location>
        <begin position="12"/>
        <end position="29"/>
    </location>
</feature>
<dbReference type="PANTHER" id="PTHR36917:SF1">
    <property type="entry name" value="INNER MEMBRANE-SPANNING PROTEIN YCIB"/>
    <property type="match status" value="1"/>
</dbReference>
<reference evidence="7" key="1">
    <citation type="journal article" date="2019" name="Int. J. Syst. Evol. Microbiol.">
        <title>The Global Catalogue of Microorganisms (GCM) 10K type strain sequencing project: providing services to taxonomists for standard genome sequencing and annotation.</title>
        <authorList>
            <consortium name="The Broad Institute Genomics Platform"/>
            <consortium name="The Broad Institute Genome Sequencing Center for Infectious Disease"/>
            <person name="Wu L."/>
            <person name="Ma J."/>
        </authorList>
    </citation>
    <scope>NUCLEOTIDE SEQUENCE [LARGE SCALE GENOMIC DNA]</scope>
    <source>
        <strain evidence="7">DFY28</strain>
    </source>
</reference>
<comment type="subcellular location">
    <subcellularLocation>
        <location evidence="5">Cell inner membrane</location>
        <topology evidence="5">Multi-pass membrane protein</topology>
    </subcellularLocation>
</comment>
<comment type="function">
    <text evidence="5">Plays a role in cell envelope biogenesis, maintenance of cell envelope integrity and membrane homeostasis.</text>
</comment>
<comment type="similarity">
    <text evidence="5">Belongs to the YciB family.</text>
</comment>
<evidence type="ECO:0000313" key="7">
    <source>
        <dbReference type="Proteomes" id="UP001597237"/>
    </source>
</evidence>
<dbReference type="Pfam" id="PF04279">
    <property type="entry name" value="IspA"/>
    <property type="match status" value="1"/>
</dbReference>
<keyword evidence="7" id="KW-1185">Reference proteome</keyword>
<keyword evidence="1 5" id="KW-1003">Cell membrane</keyword>
<keyword evidence="2 5" id="KW-0812">Transmembrane</keyword>
<feature type="transmembrane region" description="Helical" evidence="5">
    <location>
        <begin position="153"/>
        <end position="172"/>
    </location>
</feature>
<evidence type="ECO:0000256" key="2">
    <source>
        <dbReference type="ARBA" id="ARBA00022692"/>
    </source>
</evidence>
<proteinExistence type="inferred from homology"/>
<evidence type="ECO:0000256" key="3">
    <source>
        <dbReference type="ARBA" id="ARBA00022989"/>
    </source>
</evidence>
<keyword evidence="3 5" id="KW-1133">Transmembrane helix</keyword>
<dbReference type="HAMAP" id="MF_00189">
    <property type="entry name" value="YciB"/>
    <property type="match status" value="1"/>
</dbReference>
<evidence type="ECO:0000313" key="6">
    <source>
        <dbReference type="EMBL" id="MFD1783561.1"/>
    </source>
</evidence>
<protein>
    <recommendedName>
        <fullName evidence="5">Inner membrane-spanning protein YciB</fullName>
    </recommendedName>
</protein>